<evidence type="ECO:0000256" key="6">
    <source>
        <dbReference type="ARBA" id="ARBA00023004"/>
    </source>
</evidence>
<evidence type="ECO:0000256" key="4">
    <source>
        <dbReference type="ARBA" id="ARBA00022723"/>
    </source>
</evidence>
<accession>A0A5N6L0R2</accession>
<protein>
    <recommendedName>
        <fullName evidence="9">Heme haloperoxidase family profile domain-containing protein</fullName>
    </recommendedName>
</protein>
<dbReference type="Gene3D" id="1.10.489.10">
    <property type="entry name" value="Chloroperoxidase-like"/>
    <property type="match status" value="1"/>
</dbReference>
<keyword evidence="11" id="KW-1185">Reference proteome</keyword>
<name>A0A5N6L0R2_9ROSI</name>
<dbReference type="GO" id="GO:0046872">
    <property type="term" value="F:metal ion binding"/>
    <property type="evidence" value="ECO:0007669"/>
    <property type="project" value="UniProtKB-KW"/>
</dbReference>
<sequence length="463" mass="49396">MKLLALSTLAIQGAVAFPSLMGKVDEAFQPDKRAAYPAGCSVSKLCNTRMDISDSEIGYNAKAKTPAQVASAARNNCGAQNPTGCTSFNAKAQYVSTSGEHAYADPAPDEIRGPCPGLNAAANHAYLPRSGIASLPQTVDGMNAAFGMFPDLSGFLAAYAIVFNGDLLTQTWSIGGPPPSTTIGSGLLGKPQGISWSHNKYEGDSSIGRCDAYINGGDAHSLSVERFKYAYVVGMDNDRYTLDKFAREFTKNSFRSIRQNPNYFAPLFSTTLVSPAAYNFVVNLMSNRTAAEPNGYLDGEIFKTFFGVSGTYPNFKWLPGKERIPENWYRRPSENGYNAVGGVFGDLAAQFLAYPVSFRFGGNANGVDTYTGIDIADFTNGAMHLDDLSKPENLACLAYQSVQQAVPDFATGGLLQAATKVLNPALAKAFGGLACPRITKFNNNNLNGYPGHSYSPTGPATTC</sequence>
<dbReference type="PANTHER" id="PTHR33577">
    <property type="entry name" value="STERIGMATOCYSTIN BIOSYNTHESIS PEROXIDASE STCC-RELATED"/>
    <property type="match status" value="1"/>
</dbReference>
<dbReference type="GO" id="GO:0004601">
    <property type="term" value="F:peroxidase activity"/>
    <property type="evidence" value="ECO:0007669"/>
    <property type="project" value="UniProtKB-KW"/>
</dbReference>
<dbReference type="Pfam" id="PF01328">
    <property type="entry name" value="Peroxidase_2"/>
    <property type="match status" value="1"/>
</dbReference>
<keyword evidence="2" id="KW-0575">Peroxidase</keyword>
<keyword evidence="5" id="KW-0560">Oxidoreductase</keyword>
<evidence type="ECO:0000256" key="1">
    <source>
        <dbReference type="ARBA" id="ARBA00001970"/>
    </source>
</evidence>
<comment type="caution">
    <text evidence="10">The sequence shown here is derived from an EMBL/GenBank/DDBJ whole genome shotgun (WGS) entry which is preliminary data.</text>
</comment>
<comment type="similarity">
    <text evidence="7">Belongs to the chloroperoxidase family.</text>
</comment>
<keyword evidence="6" id="KW-0408">Iron</keyword>
<keyword evidence="8" id="KW-0732">Signal</keyword>
<feature type="domain" description="Heme haloperoxidase family profile" evidence="9">
    <location>
        <begin position="99"/>
        <end position="349"/>
    </location>
</feature>
<feature type="chain" id="PRO_5024418121" description="Heme haloperoxidase family profile domain-containing protein" evidence="8">
    <location>
        <begin position="17"/>
        <end position="463"/>
    </location>
</feature>
<dbReference type="InterPro" id="IPR000028">
    <property type="entry name" value="Chloroperoxidase"/>
</dbReference>
<dbReference type="EMBL" id="VIBQ01000038">
    <property type="protein sequence ID" value="KAB8446271.1"/>
    <property type="molecule type" value="Genomic_DNA"/>
</dbReference>
<comment type="cofactor">
    <cofactor evidence="1">
        <name>heme b</name>
        <dbReference type="ChEBI" id="CHEBI:60344"/>
    </cofactor>
</comment>
<organism evidence="10 11">
    <name type="scientific">Carpinus fangiana</name>
    <dbReference type="NCBI Taxonomy" id="176857"/>
    <lineage>
        <taxon>Eukaryota</taxon>
        <taxon>Viridiplantae</taxon>
        <taxon>Streptophyta</taxon>
        <taxon>Embryophyta</taxon>
        <taxon>Tracheophyta</taxon>
        <taxon>Spermatophyta</taxon>
        <taxon>Magnoliopsida</taxon>
        <taxon>eudicotyledons</taxon>
        <taxon>Gunneridae</taxon>
        <taxon>Pentapetalae</taxon>
        <taxon>rosids</taxon>
        <taxon>fabids</taxon>
        <taxon>Fagales</taxon>
        <taxon>Betulaceae</taxon>
        <taxon>Carpinus</taxon>
    </lineage>
</organism>
<gene>
    <name evidence="10" type="ORF">FH972_025251</name>
</gene>
<evidence type="ECO:0000256" key="8">
    <source>
        <dbReference type="SAM" id="SignalP"/>
    </source>
</evidence>
<dbReference type="InterPro" id="IPR036851">
    <property type="entry name" value="Chloroperoxidase-like_sf"/>
</dbReference>
<proteinExistence type="inferred from homology"/>
<feature type="signal peptide" evidence="8">
    <location>
        <begin position="1"/>
        <end position="16"/>
    </location>
</feature>
<evidence type="ECO:0000256" key="2">
    <source>
        <dbReference type="ARBA" id="ARBA00022559"/>
    </source>
</evidence>
<dbReference type="Proteomes" id="UP000327013">
    <property type="component" value="Unassembled WGS sequence"/>
</dbReference>
<evidence type="ECO:0000256" key="5">
    <source>
        <dbReference type="ARBA" id="ARBA00023002"/>
    </source>
</evidence>
<dbReference type="SUPFAM" id="SSF47571">
    <property type="entry name" value="Cloroperoxidase"/>
    <property type="match status" value="1"/>
</dbReference>
<evidence type="ECO:0000259" key="9">
    <source>
        <dbReference type="PROSITE" id="PS51405"/>
    </source>
</evidence>
<dbReference type="AlphaFoldDB" id="A0A5N6L0R2"/>
<evidence type="ECO:0000256" key="7">
    <source>
        <dbReference type="ARBA" id="ARBA00025795"/>
    </source>
</evidence>
<dbReference type="PROSITE" id="PS51405">
    <property type="entry name" value="HEME_HALOPEROXIDASE"/>
    <property type="match status" value="1"/>
</dbReference>
<evidence type="ECO:0000256" key="3">
    <source>
        <dbReference type="ARBA" id="ARBA00022617"/>
    </source>
</evidence>
<evidence type="ECO:0000313" key="11">
    <source>
        <dbReference type="Proteomes" id="UP000327013"/>
    </source>
</evidence>
<reference evidence="10 11" key="1">
    <citation type="submission" date="2019-06" db="EMBL/GenBank/DDBJ databases">
        <title>A chromosomal-level reference genome of Carpinus fangiana (Coryloideae, Betulaceae).</title>
        <authorList>
            <person name="Yang X."/>
            <person name="Wang Z."/>
            <person name="Zhang L."/>
            <person name="Hao G."/>
            <person name="Liu J."/>
            <person name="Yang Y."/>
        </authorList>
    </citation>
    <scope>NUCLEOTIDE SEQUENCE [LARGE SCALE GENOMIC DNA]</scope>
    <source>
        <strain evidence="10">Cfa_2016G</strain>
        <tissue evidence="10">Leaf</tissue>
    </source>
</reference>
<keyword evidence="4" id="KW-0479">Metal-binding</keyword>
<dbReference type="PANTHER" id="PTHR33577:SF1">
    <property type="entry name" value="HEME HALOPEROXIDASE FAMILY PROFILE DOMAIN-CONTAINING PROTEIN"/>
    <property type="match status" value="1"/>
</dbReference>
<dbReference type="OrthoDB" id="407298at2759"/>
<evidence type="ECO:0000313" key="10">
    <source>
        <dbReference type="EMBL" id="KAB8446271.1"/>
    </source>
</evidence>
<keyword evidence="3" id="KW-0349">Heme</keyword>